<evidence type="ECO:0000313" key="1">
    <source>
        <dbReference type="EMBL" id="KPJ07384.1"/>
    </source>
</evidence>
<proteinExistence type="predicted"/>
<organism evidence="1 2">
    <name type="scientific">Papilio machaon</name>
    <name type="common">Old World swallowtail butterfly</name>
    <dbReference type="NCBI Taxonomy" id="76193"/>
    <lineage>
        <taxon>Eukaryota</taxon>
        <taxon>Metazoa</taxon>
        <taxon>Ecdysozoa</taxon>
        <taxon>Arthropoda</taxon>
        <taxon>Hexapoda</taxon>
        <taxon>Insecta</taxon>
        <taxon>Pterygota</taxon>
        <taxon>Neoptera</taxon>
        <taxon>Endopterygota</taxon>
        <taxon>Lepidoptera</taxon>
        <taxon>Glossata</taxon>
        <taxon>Ditrysia</taxon>
        <taxon>Papilionoidea</taxon>
        <taxon>Papilionidae</taxon>
        <taxon>Papilioninae</taxon>
        <taxon>Papilio</taxon>
    </lineage>
</organism>
<dbReference type="Proteomes" id="UP000053240">
    <property type="component" value="Unassembled WGS sequence"/>
</dbReference>
<name>A0A0N1PHY0_PAPMA</name>
<gene>
    <name evidence="1" type="ORF">RR48_03376</name>
</gene>
<keyword evidence="2" id="KW-1185">Reference proteome</keyword>
<dbReference type="EMBL" id="KQ461186">
    <property type="protein sequence ID" value="KPJ07384.1"/>
    <property type="molecule type" value="Genomic_DNA"/>
</dbReference>
<dbReference type="AlphaFoldDB" id="A0A0N1PHY0"/>
<reference evidence="1 2" key="1">
    <citation type="journal article" date="2015" name="Nat. Commun.">
        <title>Outbred genome sequencing and CRISPR/Cas9 gene editing in butterflies.</title>
        <authorList>
            <person name="Li X."/>
            <person name="Fan D."/>
            <person name="Zhang W."/>
            <person name="Liu G."/>
            <person name="Zhang L."/>
            <person name="Zhao L."/>
            <person name="Fang X."/>
            <person name="Chen L."/>
            <person name="Dong Y."/>
            <person name="Chen Y."/>
            <person name="Ding Y."/>
            <person name="Zhao R."/>
            <person name="Feng M."/>
            <person name="Zhu Y."/>
            <person name="Feng Y."/>
            <person name="Jiang X."/>
            <person name="Zhu D."/>
            <person name="Xiang H."/>
            <person name="Feng X."/>
            <person name="Li S."/>
            <person name="Wang J."/>
            <person name="Zhang G."/>
            <person name="Kronforst M.R."/>
            <person name="Wang W."/>
        </authorList>
    </citation>
    <scope>NUCLEOTIDE SEQUENCE [LARGE SCALE GENOMIC DNA]</scope>
    <source>
        <strain evidence="1">Ya'a_city_454_Pm</strain>
        <tissue evidence="1">Whole body</tissue>
    </source>
</reference>
<sequence length="94" mass="10161">MTENYNIDEASVAARRARAARARASLQCLYSFHKSIRFTLIICSAGPCGAGAACISKVALRNSSLYGRSVSVVRCDAPELAPRRAHRSGGFPFR</sequence>
<accession>A0A0N1PHY0</accession>
<protein>
    <submittedName>
        <fullName evidence="1">Uncharacterized protein</fullName>
    </submittedName>
</protein>
<dbReference type="InParanoid" id="A0A0N1PHY0"/>
<evidence type="ECO:0000313" key="2">
    <source>
        <dbReference type="Proteomes" id="UP000053240"/>
    </source>
</evidence>